<dbReference type="SUPFAM" id="SSF51569">
    <property type="entry name" value="Aldolase"/>
    <property type="match status" value="1"/>
</dbReference>
<dbReference type="AlphaFoldDB" id="A0A3S4EWL5"/>
<evidence type="ECO:0000256" key="7">
    <source>
        <dbReference type="ARBA" id="ARBA00029565"/>
    </source>
</evidence>
<dbReference type="InterPro" id="IPR013785">
    <property type="entry name" value="Aldolase_TIM"/>
</dbReference>
<dbReference type="GO" id="GO:0006096">
    <property type="term" value="P:glycolytic process"/>
    <property type="evidence" value="ECO:0007669"/>
    <property type="project" value="UniProtKB-KW"/>
</dbReference>
<evidence type="ECO:0000313" key="11">
    <source>
        <dbReference type="EMBL" id="VDZ59497.1"/>
    </source>
</evidence>
<keyword evidence="6" id="KW-0704">Schiff base</keyword>
<dbReference type="InterPro" id="IPR002915">
    <property type="entry name" value="DeoC/FbaB/LacD_aldolase"/>
</dbReference>
<dbReference type="GO" id="GO:0005737">
    <property type="term" value="C:cytoplasm"/>
    <property type="evidence" value="ECO:0007669"/>
    <property type="project" value="UniProtKB-SubCell"/>
</dbReference>
<keyword evidence="3" id="KW-0963">Cytoplasm</keyword>
<evidence type="ECO:0000256" key="8">
    <source>
        <dbReference type="ARBA" id="ARBA00029799"/>
    </source>
</evidence>
<name>A0A3S4EWL5_SEROD</name>
<sequence>MTDIAQLLGKEAEDLLQHRCTTIPAENLYLPGADFVDRVMIDNNRPNSVLRSMQTLFNHGRLAGTGYLSILPVDQGIEHSAGASFAANPLYFDPKNIVELAIEAGCNCVASTYGVLAAVSRRYAHKIPFLVKLNHNETLSYPTQYDQTLYASVEQAFNMGAVAVGATIYFGSEQSRRQIEEISIAFERAHELGMVTVLWAYLRNPSFNKDGVDYHSSADLTGQANHIAATIGADIVKQKMAENNGGYRAVKFGYTDDGVYDRLTTDHPIDLVRYQLANCYMGRAGLINSGGAAGENDLQESVRTAVINKRAGGMGLILGRKAFKKSMKDGVALINAVQDTYLDQKSHHRLNLAFPPPSARLRPGFFVPNPRLPFAYSPSPWGVIFFSFVINF</sequence>
<dbReference type="CDD" id="cd00958">
    <property type="entry name" value="DhnA"/>
    <property type="match status" value="1"/>
</dbReference>
<evidence type="ECO:0000256" key="2">
    <source>
        <dbReference type="ARBA" id="ARBA00013068"/>
    </source>
</evidence>
<dbReference type="KEGG" id="sof:NCTC11214_03095"/>
<dbReference type="FunFam" id="3.20.20.70:FF:000041">
    <property type="entry name" value="Fructose-bisphosphate aldolase class I"/>
    <property type="match status" value="1"/>
</dbReference>
<evidence type="ECO:0000256" key="3">
    <source>
        <dbReference type="ARBA" id="ARBA00022490"/>
    </source>
</evidence>
<proteinExistence type="inferred from homology"/>
<dbReference type="NCBIfam" id="NF006706">
    <property type="entry name" value="PRK09250.1-3"/>
    <property type="match status" value="1"/>
</dbReference>
<dbReference type="Proteomes" id="UP000281391">
    <property type="component" value="Chromosome"/>
</dbReference>
<evidence type="ECO:0000256" key="6">
    <source>
        <dbReference type="ARBA" id="ARBA00023270"/>
    </source>
</evidence>
<dbReference type="Gene3D" id="3.20.20.70">
    <property type="entry name" value="Aldolase class I"/>
    <property type="match status" value="1"/>
</dbReference>
<evidence type="ECO:0000256" key="5">
    <source>
        <dbReference type="ARBA" id="ARBA00023239"/>
    </source>
</evidence>
<evidence type="ECO:0000256" key="9">
    <source>
        <dbReference type="ARBA" id="ARBA00049653"/>
    </source>
</evidence>
<keyword evidence="4" id="KW-0007">Acetylation</keyword>
<dbReference type="EC" id="4.1.2.13" evidence="2"/>
<accession>A0A3S4EWL5</accession>
<dbReference type="EMBL" id="LR134117">
    <property type="protein sequence ID" value="VDZ59497.1"/>
    <property type="molecule type" value="Genomic_DNA"/>
</dbReference>
<evidence type="ECO:0000256" key="4">
    <source>
        <dbReference type="ARBA" id="ARBA00022990"/>
    </source>
</evidence>
<gene>
    <name evidence="11" type="primary">fbaB</name>
    <name evidence="11" type="ORF">NCTC11214_03095</name>
</gene>
<dbReference type="Pfam" id="PF01791">
    <property type="entry name" value="DeoC"/>
    <property type="match status" value="1"/>
</dbReference>
<comment type="similarity">
    <text evidence="9">Belongs to the DeoC/FbaB aldolase family. FbaB subfamily.</text>
</comment>
<comment type="subcellular location">
    <subcellularLocation>
        <location evidence="1">Cytoplasm</location>
    </subcellularLocation>
</comment>
<dbReference type="PANTHER" id="PTHR47916">
    <property type="entry name" value="FRUCTOSE-BISPHOSPHATE ALDOLASE CLASS 1"/>
    <property type="match status" value="1"/>
</dbReference>
<dbReference type="NCBIfam" id="NF006707">
    <property type="entry name" value="PRK09250.1-4"/>
    <property type="match status" value="1"/>
</dbReference>
<dbReference type="InterPro" id="IPR041720">
    <property type="entry name" value="FbaB-like"/>
</dbReference>
<dbReference type="SMART" id="SM01133">
    <property type="entry name" value="DeoC"/>
    <property type="match status" value="1"/>
</dbReference>
<dbReference type="InterPro" id="IPR050456">
    <property type="entry name" value="DeoC/FbaB_aldolase"/>
</dbReference>
<evidence type="ECO:0000256" key="10">
    <source>
        <dbReference type="ARBA" id="ARBA00065282"/>
    </source>
</evidence>
<evidence type="ECO:0000313" key="12">
    <source>
        <dbReference type="Proteomes" id="UP000281391"/>
    </source>
</evidence>
<reference evidence="11 12" key="1">
    <citation type="submission" date="2018-12" db="EMBL/GenBank/DDBJ databases">
        <authorList>
            <consortium name="Pathogen Informatics"/>
        </authorList>
    </citation>
    <scope>NUCLEOTIDE SEQUENCE [LARGE SCALE GENOMIC DNA]</scope>
    <source>
        <strain evidence="11 12">NCTC11214</strain>
    </source>
</reference>
<comment type="subunit">
    <text evidence="10">Homooctamer or homodecamer.</text>
</comment>
<dbReference type="GO" id="GO:0004332">
    <property type="term" value="F:fructose-bisphosphate aldolase activity"/>
    <property type="evidence" value="ECO:0007669"/>
    <property type="project" value="UniProtKB-EC"/>
</dbReference>
<dbReference type="PANTHER" id="PTHR47916:SF4">
    <property type="entry name" value="FRUCTOSE-BISPHOSPHATE ALDOLASE CLASS 1"/>
    <property type="match status" value="1"/>
</dbReference>
<organism evidence="11 12">
    <name type="scientific">Serratia odorifera</name>
    <dbReference type="NCBI Taxonomy" id="618"/>
    <lineage>
        <taxon>Bacteria</taxon>
        <taxon>Pseudomonadati</taxon>
        <taxon>Pseudomonadota</taxon>
        <taxon>Gammaproteobacteria</taxon>
        <taxon>Enterobacterales</taxon>
        <taxon>Yersiniaceae</taxon>
        <taxon>Serratia</taxon>
    </lineage>
</organism>
<keyword evidence="5 11" id="KW-0456">Lyase</keyword>
<protein>
    <recommendedName>
        <fullName evidence="7">Fructose-bisphosphate aldolase class 1</fullName>
        <ecNumber evidence="2">4.1.2.13</ecNumber>
    </recommendedName>
    <alternativeName>
        <fullName evidence="8">Fructose-bisphosphate aldolase class I</fullName>
    </alternativeName>
</protein>
<evidence type="ECO:0000256" key="1">
    <source>
        <dbReference type="ARBA" id="ARBA00004496"/>
    </source>
</evidence>